<gene>
    <name evidence="16" type="ORF">PCOR1329_LOCUS49965</name>
</gene>
<keyword evidence="11" id="KW-0325">Glycoprotein</keyword>
<evidence type="ECO:0000256" key="11">
    <source>
        <dbReference type="ARBA" id="ARBA00023180"/>
    </source>
</evidence>
<dbReference type="InterPro" id="IPR005821">
    <property type="entry name" value="Ion_trans_dom"/>
</dbReference>
<dbReference type="PANTHER" id="PTHR45628">
    <property type="entry name" value="VOLTAGE-DEPENDENT CALCIUM CHANNEL TYPE A SUBUNIT ALPHA-1"/>
    <property type="match status" value="1"/>
</dbReference>
<evidence type="ECO:0000256" key="5">
    <source>
        <dbReference type="ARBA" id="ARBA00022692"/>
    </source>
</evidence>
<feature type="transmembrane region" description="Helical" evidence="14">
    <location>
        <begin position="425"/>
        <end position="445"/>
    </location>
</feature>
<evidence type="ECO:0000256" key="3">
    <source>
        <dbReference type="ARBA" id="ARBA00022568"/>
    </source>
</evidence>
<name>A0ABN9URX5_9DINO</name>
<sequence length="501" mass="55624">MAAFSEGTGLMQGDFLDGVVESALRGMVSQLKAEYRKELGRALKTATSEGAVRASVDPVDDPMVTVPALNTPEDQFSEDQKGKPSQLKTASSTPVVHFSEDQKVRTSKLNPASADSSIGNVDNVEPIWLTPECSDGERSSGKVSTRAWRETLWSKSNGNGRGERTTVTGLWEETMDKLPEDMRTSKVVLTKEDQKEIVRLRAEQIKREEAAKAIVRDFTFIVEPAPDDASRCKKLCFNIVASQRFDFGMGFVIMLNALAIGSETAISRHGGQLPASLHILEYTFLLLYIVELSMRVYVGGLEAFSNNWVRFDAVMVAAGILNFLLTVTFLGGDTAAGLADNINMIKMIRLFRLAKTVRVFPQFRTLWMLVQGVMYAVMPMIWTAILMTVVIYVFAVIAMEIIVVSDEEDGYSIAARNYDTLGGAMMTLMQFMMFDSCAIIYKPIITMKPWLIVYFVVYLLVGPIALLSIVNAIHLPSSLPSALPTRIRRQRRCGSRCDEKK</sequence>
<evidence type="ECO:0000313" key="16">
    <source>
        <dbReference type="EMBL" id="CAK0861209.1"/>
    </source>
</evidence>
<keyword evidence="9" id="KW-0406">Ion transport</keyword>
<evidence type="ECO:0000256" key="1">
    <source>
        <dbReference type="ARBA" id="ARBA00004141"/>
    </source>
</evidence>
<keyword evidence="6" id="KW-0106">Calcium</keyword>
<feature type="transmembrane region" description="Helical" evidence="14">
    <location>
        <begin position="451"/>
        <end position="473"/>
    </location>
</feature>
<dbReference type="Gene3D" id="1.10.287.70">
    <property type="match status" value="1"/>
</dbReference>
<organism evidence="16 17">
    <name type="scientific">Prorocentrum cordatum</name>
    <dbReference type="NCBI Taxonomy" id="2364126"/>
    <lineage>
        <taxon>Eukaryota</taxon>
        <taxon>Sar</taxon>
        <taxon>Alveolata</taxon>
        <taxon>Dinophyceae</taxon>
        <taxon>Prorocentrales</taxon>
        <taxon>Prorocentraceae</taxon>
        <taxon>Prorocentrum</taxon>
    </lineage>
</organism>
<feature type="transmembrane region" description="Helical" evidence="14">
    <location>
        <begin position="313"/>
        <end position="338"/>
    </location>
</feature>
<feature type="transmembrane region" description="Helical" evidence="14">
    <location>
        <begin position="279"/>
        <end position="298"/>
    </location>
</feature>
<keyword evidence="5 14" id="KW-0812">Transmembrane</keyword>
<keyword evidence="3" id="KW-0109">Calcium transport</keyword>
<keyword evidence="2" id="KW-0813">Transport</keyword>
<feature type="transmembrane region" description="Helical" evidence="14">
    <location>
        <begin position="247"/>
        <end position="267"/>
    </location>
</feature>
<evidence type="ECO:0000256" key="14">
    <source>
        <dbReference type="SAM" id="Phobius"/>
    </source>
</evidence>
<keyword evidence="10 14" id="KW-0472">Membrane</keyword>
<evidence type="ECO:0000259" key="15">
    <source>
        <dbReference type="Pfam" id="PF00520"/>
    </source>
</evidence>
<keyword evidence="7" id="KW-0851">Voltage-gated channel</keyword>
<dbReference type="Proteomes" id="UP001189429">
    <property type="component" value="Unassembled WGS sequence"/>
</dbReference>
<dbReference type="PANTHER" id="PTHR45628:SF7">
    <property type="entry name" value="VOLTAGE-DEPENDENT CALCIUM CHANNEL TYPE A SUBUNIT ALPHA-1"/>
    <property type="match status" value="1"/>
</dbReference>
<keyword evidence="4" id="KW-0107">Calcium channel</keyword>
<evidence type="ECO:0000256" key="8">
    <source>
        <dbReference type="ARBA" id="ARBA00022989"/>
    </source>
</evidence>
<keyword evidence="12" id="KW-0407">Ion channel</keyword>
<evidence type="ECO:0000256" key="9">
    <source>
        <dbReference type="ARBA" id="ARBA00023065"/>
    </source>
</evidence>
<feature type="domain" description="Ion transport" evidence="15">
    <location>
        <begin position="243"/>
        <end position="472"/>
    </location>
</feature>
<comment type="subcellular location">
    <subcellularLocation>
        <location evidence="1">Membrane</location>
        <topology evidence="1">Multi-pass membrane protein</topology>
    </subcellularLocation>
</comment>
<dbReference type="Gene3D" id="1.20.120.350">
    <property type="entry name" value="Voltage-gated potassium channels. Chain C"/>
    <property type="match status" value="1"/>
</dbReference>
<accession>A0ABN9URX5</accession>
<keyword evidence="8 14" id="KW-1133">Transmembrane helix</keyword>
<proteinExistence type="predicted"/>
<comment type="caution">
    <text evidence="16">The sequence shown here is derived from an EMBL/GenBank/DDBJ whole genome shotgun (WGS) entry which is preliminary data.</text>
</comment>
<evidence type="ECO:0000256" key="2">
    <source>
        <dbReference type="ARBA" id="ARBA00022448"/>
    </source>
</evidence>
<evidence type="ECO:0000256" key="6">
    <source>
        <dbReference type="ARBA" id="ARBA00022837"/>
    </source>
</evidence>
<feature type="transmembrane region" description="Helical" evidence="14">
    <location>
        <begin position="384"/>
        <end position="404"/>
    </location>
</feature>
<keyword evidence="17" id="KW-1185">Reference proteome</keyword>
<evidence type="ECO:0000256" key="12">
    <source>
        <dbReference type="ARBA" id="ARBA00023303"/>
    </source>
</evidence>
<dbReference type="Pfam" id="PF00520">
    <property type="entry name" value="Ion_trans"/>
    <property type="match status" value="1"/>
</dbReference>
<dbReference type="InterPro" id="IPR027359">
    <property type="entry name" value="Volt_channel_dom_sf"/>
</dbReference>
<evidence type="ECO:0000256" key="4">
    <source>
        <dbReference type="ARBA" id="ARBA00022673"/>
    </source>
</evidence>
<dbReference type="InterPro" id="IPR050599">
    <property type="entry name" value="VDCC_alpha-1_subunit"/>
</dbReference>
<evidence type="ECO:0000256" key="10">
    <source>
        <dbReference type="ARBA" id="ARBA00023136"/>
    </source>
</evidence>
<protein>
    <recommendedName>
        <fullName evidence="15">Ion transport domain-containing protein</fullName>
    </recommendedName>
</protein>
<evidence type="ECO:0000256" key="13">
    <source>
        <dbReference type="SAM" id="MobiDB-lite"/>
    </source>
</evidence>
<dbReference type="SUPFAM" id="SSF81324">
    <property type="entry name" value="Voltage-gated potassium channels"/>
    <property type="match status" value="1"/>
</dbReference>
<evidence type="ECO:0000313" key="17">
    <source>
        <dbReference type="Proteomes" id="UP001189429"/>
    </source>
</evidence>
<dbReference type="EMBL" id="CAUYUJ010016052">
    <property type="protein sequence ID" value="CAK0861209.1"/>
    <property type="molecule type" value="Genomic_DNA"/>
</dbReference>
<reference evidence="16" key="1">
    <citation type="submission" date="2023-10" db="EMBL/GenBank/DDBJ databases">
        <authorList>
            <person name="Chen Y."/>
            <person name="Shah S."/>
            <person name="Dougan E. K."/>
            <person name="Thang M."/>
            <person name="Chan C."/>
        </authorList>
    </citation>
    <scope>NUCLEOTIDE SEQUENCE [LARGE SCALE GENOMIC DNA]</scope>
</reference>
<evidence type="ECO:0000256" key="7">
    <source>
        <dbReference type="ARBA" id="ARBA00022882"/>
    </source>
</evidence>
<feature type="region of interest" description="Disordered" evidence="13">
    <location>
        <begin position="73"/>
        <end position="95"/>
    </location>
</feature>